<name>A0ABQ1S6N2_9SPHN</name>
<gene>
    <name evidence="1" type="ORF">GCM10011515_14110</name>
</gene>
<accession>A0ABQ1S6N2</accession>
<reference evidence="2" key="1">
    <citation type="journal article" date="2019" name="Int. J. Syst. Evol. Microbiol.">
        <title>The Global Catalogue of Microorganisms (GCM) 10K type strain sequencing project: providing services to taxonomists for standard genome sequencing and annotation.</title>
        <authorList>
            <consortium name="The Broad Institute Genomics Platform"/>
            <consortium name="The Broad Institute Genome Sequencing Center for Infectious Disease"/>
            <person name="Wu L."/>
            <person name="Ma J."/>
        </authorList>
    </citation>
    <scope>NUCLEOTIDE SEQUENCE [LARGE SCALE GENOMIC DNA]</scope>
    <source>
        <strain evidence="2">CGMCC 1.15959</strain>
    </source>
</reference>
<dbReference type="Proteomes" id="UP000619041">
    <property type="component" value="Unassembled WGS sequence"/>
</dbReference>
<dbReference type="EMBL" id="BMKL01000001">
    <property type="protein sequence ID" value="GGD95430.1"/>
    <property type="molecule type" value="Genomic_DNA"/>
</dbReference>
<sequence>MTVTANPSFTSWVQNASRSLDRAMGRVDLSRSETGITYVRFNCDENGKPQNIKTVASSERKPNLDRVGRQTVGKIRTLYPLFNGARPNQLIEAAVIVADNQYDLEKMLAEARERAAQRNSRWAQSGLPSPVVSLAVAGGF</sequence>
<comment type="caution">
    <text evidence="1">The sequence shown here is derived from an EMBL/GenBank/DDBJ whole genome shotgun (WGS) entry which is preliminary data.</text>
</comment>
<keyword evidence="2" id="KW-1185">Reference proteome</keyword>
<evidence type="ECO:0000313" key="2">
    <source>
        <dbReference type="Proteomes" id="UP000619041"/>
    </source>
</evidence>
<proteinExistence type="predicted"/>
<protein>
    <submittedName>
        <fullName evidence="1">Uncharacterized protein</fullName>
    </submittedName>
</protein>
<organism evidence="1 2">
    <name type="scientific">Tsuneonella deserti</name>
    <dbReference type="NCBI Taxonomy" id="2035528"/>
    <lineage>
        <taxon>Bacteria</taxon>
        <taxon>Pseudomonadati</taxon>
        <taxon>Pseudomonadota</taxon>
        <taxon>Alphaproteobacteria</taxon>
        <taxon>Sphingomonadales</taxon>
        <taxon>Erythrobacteraceae</taxon>
        <taxon>Tsuneonella</taxon>
    </lineage>
</organism>
<evidence type="ECO:0000313" key="1">
    <source>
        <dbReference type="EMBL" id="GGD95430.1"/>
    </source>
</evidence>